<comment type="caution">
    <text evidence="10">The sequence shown here is derived from an EMBL/GenBank/DDBJ whole genome shotgun (WGS) entry which is preliminary data.</text>
</comment>
<name>A0A0J9EFM1_9RHOB</name>
<dbReference type="EMBL" id="LFTY01000001">
    <property type="protein sequence ID" value="KMW60479.1"/>
    <property type="molecule type" value="Genomic_DNA"/>
</dbReference>
<reference evidence="10 11" key="1">
    <citation type="submission" date="2015-06" db="EMBL/GenBank/DDBJ databases">
        <title>Draft genome sequence of an Alphaproteobacteria species associated to the Mediterranean sponge Oscarella lobularis.</title>
        <authorList>
            <person name="Jourda C."/>
            <person name="Santini S."/>
            <person name="Claverie J.-M."/>
        </authorList>
    </citation>
    <scope>NUCLEOTIDE SEQUENCE [LARGE SCALE GENOMIC DNA]</scope>
    <source>
        <strain evidence="10">IGS</strain>
    </source>
</reference>
<keyword evidence="5 10" id="KW-0418">Kinase</keyword>
<evidence type="ECO:0000256" key="4">
    <source>
        <dbReference type="ARBA" id="ARBA00022741"/>
    </source>
</evidence>
<dbReference type="Pfam" id="PF00480">
    <property type="entry name" value="ROK"/>
    <property type="match status" value="1"/>
</dbReference>
<keyword evidence="8" id="KW-0119">Carbohydrate metabolism</keyword>
<evidence type="ECO:0000256" key="9">
    <source>
        <dbReference type="ARBA" id="ARBA00049065"/>
    </source>
</evidence>
<dbReference type="RefSeq" id="WP_049641557.1">
    <property type="nucleotide sequence ID" value="NZ_LFTY01000001.1"/>
</dbReference>
<dbReference type="EC" id="2.7.1.59" evidence="1"/>
<dbReference type="STRING" id="1675527.AIOL_000635"/>
<dbReference type="GO" id="GO:0046872">
    <property type="term" value="F:metal ion binding"/>
    <property type="evidence" value="ECO:0007669"/>
    <property type="project" value="UniProtKB-KW"/>
</dbReference>
<dbReference type="SUPFAM" id="SSF53067">
    <property type="entry name" value="Actin-like ATPase domain"/>
    <property type="match status" value="1"/>
</dbReference>
<dbReference type="Proteomes" id="UP000037178">
    <property type="component" value="Unassembled WGS sequence"/>
</dbReference>
<dbReference type="GO" id="GO:0045127">
    <property type="term" value="F:N-acetylglucosamine kinase activity"/>
    <property type="evidence" value="ECO:0007669"/>
    <property type="project" value="UniProtKB-EC"/>
</dbReference>
<dbReference type="OrthoDB" id="9810372at2"/>
<dbReference type="CDD" id="cd24057">
    <property type="entry name" value="ASKHA_NBD_ROK_NAGK"/>
    <property type="match status" value="1"/>
</dbReference>
<gene>
    <name evidence="10" type="ORF">AIOL_000635</name>
</gene>
<protein>
    <recommendedName>
        <fullName evidence="1">N-acetylglucosamine kinase</fullName>
        <ecNumber evidence="1">2.7.1.59</ecNumber>
    </recommendedName>
</protein>
<dbReference type="PANTHER" id="PTHR18964:SF162">
    <property type="entry name" value="N-ACETYL-D-GLUCOSAMINE KINASE"/>
    <property type="match status" value="1"/>
</dbReference>
<evidence type="ECO:0000256" key="8">
    <source>
        <dbReference type="ARBA" id="ARBA00023277"/>
    </source>
</evidence>
<dbReference type="AlphaFoldDB" id="A0A0J9EFM1"/>
<evidence type="ECO:0000313" key="10">
    <source>
        <dbReference type="EMBL" id="KMW60479.1"/>
    </source>
</evidence>
<proteinExistence type="predicted"/>
<keyword evidence="3" id="KW-0479">Metal-binding</keyword>
<dbReference type="InterPro" id="IPR043129">
    <property type="entry name" value="ATPase_NBD"/>
</dbReference>
<evidence type="ECO:0000256" key="2">
    <source>
        <dbReference type="ARBA" id="ARBA00022679"/>
    </source>
</evidence>
<dbReference type="GO" id="GO:0005524">
    <property type="term" value="F:ATP binding"/>
    <property type="evidence" value="ECO:0007669"/>
    <property type="project" value="UniProtKB-KW"/>
</dbReference>
<keyword evidence="2 10" id="KW-0808">Transferase</keyword>
<evidence type="ECO:0000256" key="5">
    <source>
        <dbReference type="ARBA" id="ARBA00022777"/>
    </source>
</evidence>
<accession>A0A0J9EFM1</accession>
<sequence>MTIAFDIGGSKIVSAEVDASLQLEEKARIATPTEDYDSFRQAIAAHAGTGDDPVAISIAAVIDPVTGILRSANIPCISGRALAADLQQDLGRPVHVLNDAKAFVLSEAKVGLGRGHATVFGIILGTGIGGAVVLNGQLLIGATGSAGEWGHGPAAAVRSGADLPLVRCGCGQMQCVDALTGARGLENLHRHLSGASLDSVSLLQSWAQQDPAAAATMDVYLDVLGGALANAVNMFDPDIVLVGGGLSKADGLVPALDQELRKRVLNPRKEPLCIATEIGPEKGLIGATAHMREQLG</sequence>
<evidence type="ECO:0000256" key="7">
    <source>
        <dbReference type="ARBA" id="ARBA00022840"/>
    </source>
</evidence>
<dbReference type="PATRIC" id="fig|1675527.3.peg.694"/>
<keyword evidence="11" id="KW-1185">Reference proteome</keyword>
<dbReference type="Gene3D" id="3.30.420.40">
    <property type="match status" value="2"/>
</dbReference>
<dbReference type="PROSITE" id="PS01125">
    <property type="entry name" value="ROK"/>
    <property type="match status" value="1"/>
</dbReference>
<evidence type="ECO:0000256" key="3">
    <source>
        <dbReference type="ARBA" id="ARBA00022723"/>
    </source>
</evidence>
<evidence type="ECO:0000256" key="6">
    <source>
        <dbReference type="ARBA" id="ARBA00022833"/>
    </source>
</evidence>
<keyword evidence="4" id="KW-0547">Nucleotide-binding</keyword>
<keyword evidence="7" id="KW-0067">ATP-binding</keyword>
<evidence type="ECO:0000313" key="11">
    <source>
        <dbReference type="Proteomes" id="UP000037178"/>
    </source>
</evidence>
<comment type="catalytic activity">
    <reaction evidence="9">
        <text>N-acetyl-D-glucosamine + ATP = N-acetyl-D-glucosamine 6-phosphate + ADP + H(+)</text>
        <dbReference type="Rhea" id="RHEA:17417"/>
        <dbReference type="ChEBI" id="CHEBI:15378"/>
        <dbReference type="ChEBI" id="CHEBI:30616"/>
        <dbReference type="ChEBI" id="CHEBI:57513"/>
        <dbReference type="ChEBI" id="CHEBI:456216"/>
        <dbReference type="ChEBI" id="CHEBI:506227"/>
        <dbReference type="EC" id="2.7.1.59"/>
    </reaction>
</comment>
<dbReference type="PANTHER" id="PTHR18964">
    <property type="entry name" value="ROK (REPRESSOR, ORF, KINASE) FAMILY"/>
    <property type="match status" value="1"/>
</dbReference>
<dbReference type="InterPro" id="IPR049874">
    <property type="entry name" value="ROK_cs"/>
</dbReference>
<keyword evidence="6" id="KW-0862">Zinc</keyword>
<dbReference type="InterPro" id="IPR000600">
    <property type="entry name" value="ROK"/>
</dbReference>
<organism evidence="10 11">
    <name type="scientific">Candidatus Rhodobacter oscarellae</name>
    <dbReference type="NCBI Taxonomy" id="1675527"/>
    <lineage>
        <taxon>Bacteria</taxon>
        <taxon>Pseudomonadati</taxon>
        <taxon>Pseudomonadota</taxon>
        <taxon>Alphaproteobacteria</taxon>
        <taxon>Rhodobacterales</taxon>
        <taxon>Rhodobacter group</taxon>
        <taxon>Rhodobacter</taxon>
    </lineage>
</organism>
<evidence type="ECO:0000256" key="1">
    <source>
        <dbReference type="ARBA" id="ARBA00012122"/>
    </source>
</evidence>